<keyword evidence="4 5" id="KW-0411">Iron-sulfur</keyword>
<feature type="binding site" evidence="5">
    <location>
        <position position="83"/>
    </location>
    <ligand>
        <name>[4Fe-4S] cluster</name>
        <dbReference type="ChEBI" id="CHEBI:49883"/>
        <note>4Fe-4S-S-AdoMet</note>
    </ligand>
</feature>
<dbReference type="InterPro" id="IPR013785">
    <property type="entry name" value="Aldolase_TIM"/>
</dbReference>
<dbReference type="InterPro" id="IPR007197">
    <property type="entry name" value="rSAM"/>
</dbReference>
<dbReference type="Gene3D" id="3.20.20.70">
    <property type="entry name" value="Aldolase class I"/>
    <property type="match status" value="1"/>
</dbReference>
<dbReference type="InterPro" id="IPR040085">
    <property type="entry name" value="MJ0674-like"/>
</dbReference>
<dbReference type="PANTHER" id="PTHR43075">
    <property type="entry name" value="FORMATE LYASE ACTIVATING ENZYME, PUTATIVE (AFU_ORTHOLOGUE AFUA_2G15630)-RELATED"/>
    <property type="match status" value="1"/>
</dbReference>
<dbReference type="PIRSF" id="PIRSF004869">
    <property type="entry name" value="PflX_prd"/>
    <property type="match status" value="1"/>
</dbReference>
<dbReference type="GO" id="GO:0046872">
    <property type="term" value="F:metal ion binding"/>
    <property type="evidence" value="ECO:0007669"/>
    <property type="project" value="UniProtKB-KW"/>
</dbReference>
<keyword evidence="3 5" id="KW-0408">Iron</keyword>
<comment type="caution">
    <text evidence="6">The sequence shown here is derived from an EMBL/GenBank/DDBJ whole genome shotgun (WGS) entry which is preliminary data.</text>
</comment>
<dbReference type="CDD" id="cd01335">
    <property type="entry name" value="Radical_SAM"/>
    <property type="match status" value="1"/>
</dbReference>
<organism evidence="6 7">
    <name type="scientific">Desulfomonile tiedjei</name>
    <dbReference type="NCBI Taxonomy" id="2358"/>
    <lineage>
        <taxon>Bacteria</taxon>
        <taxon>Pseudomonadati</taxon>
        <taxon>Thermodesulfobacteriota</taxon>
        <taxon>Desulfomonilia</taxon>
        <taxon>Desulfomonilales</taxon>
        <taxon>Desulfomonilaceae</taxon>
        <taxon>Desulfomonile</taxon>
    </lineage>
</organism>
<dbReference type="InterPro" id="IPR016431">
    <property type="entry name" value="Pyrv-formate_lyase-activ_prd"/>
</dbReference>
<accession>A0A9D6V428</accession>
<evidence type="ECO:0000256" key="2">
    <source>
        <dbReference type="ARBA" id="ARBA00022723"/>
    </source>
</evidence>
<dbReference type="SUPFAM" id="SSF102114">
    <property type="entry name" value="Radical SAM enzymes"/>
    <property type="match status" value="1"/>
</dbReference>
<keyword evidence="1 5" id="KW-0949">S-adenosyl-L-methionine</keyword>
<evidence type="ECO:0000256" key="1">
    <source>
        <dbReference type="ARBA" id="ARBA00022691"/>
    </source>
</evidence>
<dbReference type="SFLD" id="SFLDS00029">
    <property type="entry name" value="Radical_SAM"/>
    <property type="match status" value="1"/>
</dbReference>
<evidence type="ECO:0000313" key="6">
    <source>
        <dbReference type="EMBL" id="MBI5251706.1"/>
    </source>
</evidence>
<dbReference type="PANTHER" id="PTHR43075:SF1">
    <property type="entry name" value="FORMATE LYASE ACTIVATING ENZYME, PUTATIVE (AFU_ORTHOLOGUE AFUA_2G15630)-RELATED"/>
    <property type="match status" value="1"/>
</dbReference>
<keyword evidence="2 5" id="KW-0479">Metal-binding</keyword>
<dbReference type="Proteomes" id="UP000807825">
    <property type="component" value="Unassembled WGS sequence"/>
</dbReference>
<comment type="cofactor">
    <cofactor evidence="5">
        <name>[4Fe-4S] cluster</name>
        <dbReference type="ChEBI" id="CHEBI:49883"/>
    </cofactor>
    <text evidence="5">Binds 1 [4Fe-4S] cluster. The cluster is coordinated with 3 cysteines and an exchangeable S-adenosyl-L-methionine.</text>
</comment>
<proteinExistence type="predicted"/>
<sequence>MFEPAYLKTIQEGSFQENITRARDLLKDCRVCPRDCGVNRLKDETGFCGLGADAMVASAHSHYGEETPLVGSAGSGTIFFTSCNLKCIFCQNYEISHLMEGEKVDNTELGRIMLKLQGMGCHNINFVTPSHVVPQILEAVHWAAGNGLRLPLVFNTGGYDKVETLELLDGIVDIYMPDLKFMDPKISKELMDAEDYPQVAQAAIAEMHRQVGDLQINEQGIATRGLLVRHLVMPDDLAETRKAMRFLAGISRNTYVNVMDQYRPCGRAIGRPGVHRSVTRDEYTYALEMAREEGITRLDDRVRPRIRFF</sequence>
<name>A0A9D6V428_9BACT</name>
<evidence type="ECO:0000313" key="7">
    <source>
        <dbReference type="Proteomes" id="UP000807825"/>
    </source>
</evidence>
<gene>
    <name evidence="6" type="ORF">HY912_19610</name>
</gene>
<dbReference type="GO" id="GO:0003824">
    <property type="term" value="F:catalytic activity"/>
    <property type="evidence" value="ECO:0007669"/>
    <property type="project" value="InterPro"/>
</dbReference>
<dbReference type="AlphaFoldDB" id="A0A9D6V428"/>
<dbReference type="SFLD" id="SFLDG01099">
    <property type="entry name" value="Uncharacterised_Radical_SAM_Su"/>
    <property type="match status" value="1"/>
</dbReference>
<evidence type="ECO:0000256" key="3">
    <source>
        <dbReference type="ARBA" id="ARBA00023004"/>
    </source>
</evidence>
<feature type="binding site" evidence="5">
    <location>
        <position position="90"/>
    </location>
    <ligand>
        <name>[4Fe-4S] cluster</name>
        <dbReference type="ChEBI" id="CHEBI:49883"/>
        <note>4Fe-4S-S-AdoMet</note>
    </ligand>
</feature>
<dbReference type="GO" id="GO:0051536">
    <property type="term" value="F:iron-sulfur cluster binding"/>
    <property type="evidence" value="ECO:0007669"/>
    <property type="project" value="UniProtKB-KW"/>
</dbReference>
<dbReference type="InterPro" id="IPR058240">
    <property type="entry name" value="rSAM_sf"/>
</dbReference>
<evidence type="ECO:0000256" key="5">
    <source>
        <dbReference type="PIRSR" id="PIRSR004869-50"/>
    </source>
</evidence>
<protein>
    <submittedName>
        <fullName evidence="6">Radical SAM protein</fullName>
    </submittedName>
</protein>
<evidence type="ECO:0000256" key="4">
    <source>
        <dbReference type="ARBA" id="ARBA00023014"/>
    </source>
</evidence>
<dbReference type="EMBL" id="JACRDE010000510">
    <property type="protein sequence ID" value="MBI5251706.1"/>
    <property type="molecule type" value="Genomic_DNA"/>
</dbReference>
<feature type="binding site" evidence="5">
    <location>
        <position position="87"/>
    </location>
    <ligand>
        <name>[4Fe-4S] cluster</name>
        <dbReference type="ChEBI" id="CHEBI:49883"/>
        <note>4Fe-4S-S-AdoMet</note>
    </ligand>
</feature>
<reference evidence="6" key="1">
    <citation type="submission" date="2020-07" db="EMBL/GenBank/DDBJ databases">
        <title>Huge and variable diversity of episymbiotic CPR bacteria and DPANN archaea in groundwater ecosystems.</title>
        <authorList>
            <person name="He C.Y."/>
            <person name="Keren R."/>
            <person name="Whittaker M."/>
            <person name="Farag I.F."/>
            <person name="Doudna J."/>
            <person name="Cate J.H.D."/>
            <person name="Banfield J.F."/>
        </authorList>
    </citation>
    <scope>NUCLEOTIDE SEQUENCE</scope>
    <source>
        <strain evidence="6">NC_groundwater_1664_Pr3_B-0.1um_52_9</strain>
    </source>
</reference>